<evidence type="ECO:0000313" key="4">
    <source>
        <dbReference type="EMBL" id="KAE9990188.1"/>
    </source>
</evidence>
<comment type="caution">
    <text evidence="2">The sequence shown here is derived from an EMBL/GenBank/DDBJ whole genome shotgun (WGS) entry which is preliminary data.</text>
</comment>
<dbReference type="Proteomes" id="UP000447873">
    <property type="component" value="Unassembled WGS sequence"/>
</dbReference>
<evidence type="ECO:0000313" key="3">
    <source>
        <dbReference type="EMBL" id="KAE9973725.1"/>
    </source>
</evidence>
<feature type="region of interest" description="Disordered" evidence="1">
    <location>
        <begin position="59"/>
        <end position="116"/>
    </location>
</feature>
<dbReference type="Proteomes" id="UP000433883">
    <property type="component" value="Unassembled WGS sequence"/>
</dbReference>
<dbReference type="EMBL" id="WNWR01000149">
    <property type="protein sequence ID" value="KAE9990188.1"/>
    <property type="molecule type" value="Genomic_DNA"/>
</dbReference>
<evidence type="ECO:0000313" key="6">
    <source>
        <dbReference type="Proteomes" id="UP000447873"/>
    </source>
</evidence>
<name>A0A8H3URY6_VENIN</name>
<evidence type="ECO:0000313" key="2">
    <source>
        <dbReference type="EMBL" id="KAE9973654.1"/>
    </source>
</evidence>
<dbReference type="PANTHER" id="PTHR42085:SF2">
    <property type="entry name" value="F-BOX DOMAIN-CONTAINING PROTEIN"/>
    <property type="match status" value="1"/>
</dbReference>
<dbReference type="EMBL" id="WNWS01000235">
    <property type="protein sequence ID" value="KAE9973725.1"/>
    <property type="molecule type" value="Genomic_DNA"/>
</dbReference>
<dbReference type="OrthoDB" id="3914003at2759"/>
<evidence type="ECO:0000313" key="7">
    <source>
        <dbReference type="Proteomes" id="UP000490939"/>
    </source>
</evidence>
<feature type="region of interest" description="Disordered" evidence="1">
    <location>
        <begin position="129"/>
        <end position="152"/>
    </location>
</feature>
<accession>A0A8H3URY6</accession>
<reference evidence="2 5" key="1">
    <citation type="submission" date="2019-11" db="EMBL/GenBank/DDBJ databases">
        <title>Venturia inaequalis Genome Resource.</title>
        <authorList>
            <person name="Lichtner F.J."/>
        </authorList>
    </citation>
    <scope>NUCLEOTIDE SEQUENCE [LARGE SCALE GENOMIC DNA]</scope>
    <source>
        <strain evidence="3 6">120213</strain>
        <strain evidence="2">Bline_iso_100314</strain>
        <strain evidence="4 7">DMI_063113</strain>
    </source>
</reference>
<dbReference type="InterPro" id="IPR038883">
    <property type="entry name" value="AN11006-like"/>
</dbReference>
<protein>
    <submittedName>
        <fullName evidence="2">Uncharacterized protein</fullName>
    </submittedName>
</protein>
<gene>
    <name evidence="2" type="ORF">BLS_003493</name>
    <name evidence="4" type="ORF">EG327_001733</name>
    <name evidence="3" type="ORF">EG328_004239</name>
</gene>
<dbReference type="Proteomes" id="UP000490939">
    <property type="component" value="Unassembled WGS sequence"/>
</dbReference>
<organism evidence="2 5">
    <name type="scientific">Venturia inaequalis</name>
    <name type="common">Apple scab fungus</name>
    <dbReference type="NCBI Taxonomy" id="5025"/>
    <lineage>
        <taxon>Eukaryota</taxon>
        <taxon>Fungi</taxon>
        <taxon>Dikarya</taxon>
        <taxon>Ascomycota</taxon>
        <taxon>Pezizomycotina</taxon>
        <taxon>Dothideomycetes</taxon>
        <taxon>Pleosporomycetidae</taxon>
        <taxon>Venturiales</taxon>
        <taxon>Venturiaceae</taxon>
        <taxon>Venturia</taxon>
    </lineage>
</organism>
<feature type="compositionally biased region" description="Basic residues" evidence="1">
    <location>
        <begin position="105"/>
        <end position="114"/>
    </location>
</feature>
<evidence type="ECO:0000256" key="1">
    <source>
        <dbReference type="SAM" id="MobiDB-lite"/>
    </source>
</evidence>
<evidence type="ECO:0000313" key="5">
    <source>
        <dbReference type="Proteomes" id="UP000433883"/>
    </source>
</evidence>
<dbReference type="AlphaFoldDB" id="A0A8H3URY6"/>
<dbReference type="EMBL" id="WNWQ01000227">
    <property type="protein sequence ID" value="KAE9973654.1"/>
    <property type="molecule type" value="Genomic_DNA"/>
</dbReference>
<sequence length="539" mass="61011">MATSQLSQLDYSSLRKMDPYVHSFAMGKVQQEPRIKWRGPTLIRNVLRTLRKQLHRNAEDDVREHLHRKTQWTEEHKEIASQRNKIPSIVKLSPSPPDTSSPRRSSIHRSRSLSKTRPTAWYKRMLSSIPESGNEEDEAEDSSTSPSLQAAETQPPLAASFLGLPTELRLQIYGYVFSDWADKTSLQLLKTCRQINAEASDLAFSKTLFRLRSEHWADHDYFQVHSISLLPRARLSSVRHLALRLPRGAPYDCYSTQHLGVDLASLGLQLKTLVIFSHHARPLPRNSDYGGVLETSLCVWLRDALYSMPTLTSIRIVNYESATPGLFDIPSPRLVRLLRGEIFKDAIHKRQTPSEEEFQWECVKGSDRSYRVFSSKLGRKVHVRFEDGECLGTYGLSEIRELEHMVNPDELIKNTTHPDLSMAGYAGLLAKKNSQRRSVVTANSSRRRLGRSPSQRREPQESDDTCGGNRFSPSHGPESGRTRKRMSKRISLPSPPSSNPVLGVGEMMANQSNTMKRRSWHPLARAGSEKKGTVVVTSG</sequence>
<proteinExistence type="predicted"/>
<dbReference type="PANTHER" id="PTHR42085">
    <property type="entry name" value="F-BOX DOMAIN-CONTAINING PROTEIN"/>
    <property type="match status" value="1"/>
</dbReference>
<feature type="region of interest" description="Disordered" evidence="1">
    <location>
        <begin position="433"/>
        <end position="539"/>
    </location>
</feature>
<feature type="compositionally biased region" description="Basic and acidic residues" evidence="1">
    <location>
        <begin position="71"/>
        <end position="80"/>
    </location>
</feature>
<feature type="compositionally biased region" description="Polar residues" evidence="1">
    <location>
        <begin position="142"/>
        <end position="152"/>
    </location>
</feature>
<keyword evidence="7" id="KW-1185">Reference proteome</keyword>